<dbReference type="Proteomes" id="UP000177171">
    <property type="component" value="Unassembled WGS sequence"/>
</dbReference>
<comment type="caution">
    <text evidence="1">The sequence shown here is derived from an EMBL/GenBank/DDBJ whole genome shotgun (WGS) entry which is preliminary data.</text>
</comment>
<name>A0A1G2LPN7_9BACT</name>
<accession>A0A1G2LPN7</accession>
<evidence type="ECO:0000313" key="2">
    <source>
        <dbReference type="Proteomes" id="UP000177171"/>
    </source>
</evidence>
<reference evidence="1 2" key="1">
    <citation type="journal article" date="2016" name="Nat. Commun.">
        <title>Thousands of microbial genomes shed light on interconnected biogeochemical processes in an aquifer system.</title>
        <authorList>
            <person name="Anantharaman K."/>
            <person name="Brown C.T."/>
            <person name="Hug L.A."/>
            <person name="Sharon I."/>
            <person name="Castelle C.J."/>
            <person name="Probst A.J."/>
            <person name="Thomas B.C."/>
            <person name="Singh A."/>
            <person name="Wilkins M.J."/>
            <person name="Karaoz U."/>
            <person name="Brodie E.L."/>
            <person name="Williams K.H."/>
            <person name="Hubbard S.S."/>
            <person name="Banfield J.F."/>
        </authorList>
    </citation>
    <scope>NUCLEOTIDE SEQUENCE [LARGE SCALE GENOMIC DNA]</scope>
</reference>
<gene>
    <name evidence="1" type="ORF">A3G49_00405</name>
</gene>
<evidence type="ECO:0000313" key="1">
    <source>
        <dbReference type="EMBL" id="OHA12771.1"/>
    </source>
</evidence>
<dbReference type="EMBL" id="MHQY01000041">
    <property type="protein sequence ID" value="OHA12771.1"/>
    <property type="molecule type" value="Genomic_DNA"/>
</dbReference>
<dbReference type="AlphaFoldDB" id="A0A1G2LPN7"/>
<protein>
    <submittedName>
        <fullName evidence="1">Uncharacterized protein</fullName>
    </submittedName>
</protein>
<organism evidence="1 2">
    <name type="scientific">Candidatus Sungbacteria bacterium RIFCSPLOWO2_12_FULL_41_11</name>
    <dbReference type="NCBI Taxonomy" id="1802286"/>
    <lineage>
        <taxon>Bacteria</taxon>
        <taxon>Candidatus Sungiibacteriota</taxon>
    </lineage>
</organism>
<proteinExistence type="predicted"/>
<sequence length="72" mass="8481">MNTITIPRKIVEKDDLIIVPRREYEALLSFKAIKEFNPTKAQKRALAKAEENFRKNKTLSYDELVKKLGFRN</sequence>